<dbReference type="Proteomes" id="UP000727407">
    <property type="component" value="Unassembled WGS sequence"/>
</dbReference>
<dbReference type="AlphaFoldDB" id="A0A8J4WWS7"/>
<proteinExistence type="predicted"/>
<comment type="caution">
    <text evidence="1">The sequence shown here is derived from an EMBL/GenBank/DDBJ whole genome shotgun (WGS) entry which is preliminary data.</text>
</comment>
<evidence type="ECO:0000313" key="1">
    <source>
        <dbReference type="EMBL" id="KAF5894197.1"/>
    </source>
</evidence>
<organism evidence="1 2">
    <name type="scientific">Clarias magur</name>
    <name type="common">Asian catfish</name>
    <name type="synonym">Macropteronotus magur</name>
    <dbReference type="NCBI Taxonomy" id="1594786"/>
    <lineage>
        <taxon>Eukaryota</taxon>
        <taxon>Metazoa</taxon>
        <taxon>Chordata</taxon>
        <taxon>Craniata</taxon>
        <taxon>Vertebrata</taxon>
        <taxon>Euteleostomi</taxon>
        <taxon>Actinopterygii</taxon>
        <taxon>Neopterygii</taxon>
        <taxon>Teleostei</taxon>
        <taxon>Ostariophysi</taxon>
        <taxon>Siluriformes</taxon>
        <taxon>Clariidae</taxon>
        <taxon>Clarias</taxon>
    </lineage>
</organism>
<protein>
    <submittedName>
        <fullName evidence="1">Uncharacterized protein</fullName>
    </submittedName>
</protein>
<dbReference type="EMBL" id="QNUK01000386">
    <property type="protein sequence ID" value="KAF5894197.1"/>
    <property type="molecule type" value="Genomic_DNA"/>
</dbReference>
<evidence type="ECO:0000313" key="2">
    <source>
        <dbReference type="Proteomes" id="UP000727407"/>
    </source>
</evidence>
<gene>
    <name evidence="1" type="ORF">DAT39_016110</name>
</gene>
<accession>A0A8J4WWS7</accession>
<sequence>MLCQIIPRLAEEALPANREGACLQPAGNSISHNASFCSGVRGLREWSCNCSVEQLVTATYGLGSKASRCQCNQIGFSENGEACSSRIYF</sequence>
<keyword evidence="2" id="KW-1185">Reference proteome</keyword>
<reference evidence="1" key="1">
    <citation type="submission" date="2020-07" db="EMBL/GenBank/DDBJ databases">
        <title>Clarias magur genome sequencing, assembly and annotation.</title>
        <authorList>
            <person name="Kushwaha B."/>
            <person name="Kumar R."/>
            <person name="Das P."/>
            <person name="Joshi C.G."/>
            <person name="Kumar D."/>
            <person name="Nagpure N.S."/>
            <person name="Pandey M."/>
            <person name="Agarwal S."/>
            <person name="Srivastava S."/>
            <person name="Singh M."/>
            <person name="Sahoo L."/>
            <person name="Jayasankar P."/>
            <person name="Meher P.K."/>
            <person name="Koringa P.G."/>
            <person name="Iquebal M.A."/>
            <person name="Das S.P."/>
            <person name="Bit A."/>
            <person name="Patnaik S."/>
            <person name="Patel N."/>
            <person name="Shah T.M."/>
            <person name="Hinsu A."/>
            <person name="Jena J.K."/>
        </authorList>
    </citation>
    <scope>NUCLEOTIDE SEQUENCE</scope>
    <source>
        <strain evidence="1">CIFAMagur01</strain>
        <tissue evidence="1">Testis</tissue>
    </source>
</reference>
<name>A0A8J4WWS7_CLAMG</name>